<name>A0A5F9DRY7_RABIT</name>
<accession>A0A5F9DRY7</accession>
<evidence type="ECO:0000313" key="1">
    <source>
        <dbReference type="Ensembl" id="ENSOCUP00000048506.1"/>
    </source>
</evidence>
<proteinExistence type="predicted"/>
<sequence length="78" mass="9415">MAQGTYVSCFALHPPHCHSPWWHCRPRLSLCHQQMRRFQTRSGQRQGTRSWPSRLQGMKHLLFRIQHFILSTREAFRN</sequence>
<dbReference type="InParanoid" id="A0A5F9DRY7"/>
<evidence type="ECO:0000313" key="2">
    <source>
        <dbReference type="Proteomes" id="UP000001811"/>
    </source>
</evidence>
<organism evidence="1 2">
    <name type="scientific">Oryctolagus cuniculus</name>
    <name type="common">Rabbit</name>
    <dbReference type="NCBI Taxonomy" id="9986"/>
    <lineage>
        <taxon>Eukaryota</taxon>
        <taxon>Metazoa</taxon>
        <taxon>Chordata</taxon>
        <taxon>Craniata</taxon>
        <taxon>Vertebrata</taxon>
        <taxon>Euteleostomi</taxon>
        <taxon>Mammalia</taxon>
        <taxon>Eutheria</taxon>
        <taxon>Euarchontoglires</taxon>
        <taxon>Glires</taxon>
        <taxon>Lagomorpha</taxon>
        <taxon>Leporidae</taxon>
        <taxon>Oryctolagus</taxon>
    </lineage>
</organism>
<dbReference type="Ensembl" id="ENSOCUT00000043814.1">
    <property type="protein sequence ID" value="ENSOCUP00000048506.1"/>
    <property type="gene ID" value="ENSOCUG00000038583.1"/>
</dbReference>
<dbReference type="Bgee" id="ENSOCUG00000038583">
    <property type="expression patterns" value="Expressed in skin of back and 1 other cell type or tissue"/>
</dbReference>
<reference evidence="1" key="3">
    <citation type="submission" date="2025-09" db="UniProtKB">
        <authorList>
            <consortium name="Ensembl"/>
        </authorList>
    </citation>
    <scope>IDENTIFICATION</scope>
    <source>
        <strain evidence="1">Thorbecke</strain>
    </source>
</reference>
<keyword evidence="2" id="KW-1185">Reference proteome</keyword>
<dbReference type="Proteomes" id="UP000001811">
    <property type="component" value="Unplaced"/>
</dbReference>
<reference evidence="1 2" key="1">
    <citation type="journal article" date="2011" name="Nature">
        <title>A high-resolution map of human evolutionary constraint using 29 mammals.</title>
        <authorList>
            <person name="Lindblad-Toh K."/>
            <person name="Garber M."/>
            <person name="Zuk O."/>
            <person name="Lin M.F."/>
            <person name="Parker B.J."/>
            <person name="Washietl S."/>
            <person name="Kheradpour P."/>
            <person name="Ernst J."/>
            <person name="Jordan G."/>
            <person name="Mauceli E."/>
            <person name="Ward L.D."/>
            <person name="Lowe C.B."/>
            <person name="Holloway A.K."/>
            <person name="Clamp M."/>
            <person name="Gnerre S."/>
            <person name="Alfoldi J."/>
            <person name="Beal K."/>
            <person name="Chang J."/>
            <person name="Clawson H."/>
            <person name="Cuff J."/>
            <person name="Di Palma F."/>
            <person name="Fitzgerald S."/>
            <person name="Flicek P."/>
            <person name="Guttman M."/>
            <person name="Hubisz M.J."/>
            <person name="Jaffe D.B."/>
            <person name="Jungreis I."/>
            <person name="Kent W.J."/>
            <person name="Kostka D."/>
            <person name="Lara M."/>
            <person name="Martins A.L."/>
            <person name="Massingham T."/>
            <person name="Moltke I."/>
            <person name="Raney B.J."/>
            <person name="Rasmussen M.D."/>
            <person name="Robinson J."/>
            <person name="Stark A."/>
            <person name="Vilella A.J."/>
            <person name="Wen J."/>
            <person name="Xie X."/>
            <person name="Zody M.C."/>
            <person name="Baldwin J."/>
            <person name="Bloom T."/>
            <person name="Chin C.W."/>
            <person name="Heiman D."/>
            <person name="Nicol R."/>
            <person name="Nusbaum C."/>
            <person name="Young S."/>
            <person name="Wilkinson J."/>
            <person name="Worley K.C."/>
            <person name="Kovar C.L."/>
            <person name="Muzny D.M."/>
            <person name="Gibbs R.A."/>
            <person name="Cree A."/>
            <person name="Dihn H.H."/>
            <person name="Fowler G."/>
            <person name="Jhangiani S."/>
            <person name="Joshi V."/>
            <person name="Lee S."/>
            <person name="Lewis L.R."/>
            <person name="Nazareth L.V."/>
            <person name="Okwuonu G."/>
            <person name="Santibanez J."/>
            <person name="Warren W.C."/>
            <person name="Mardis E.R."/>
            <person name="Weinstock G.M."/>
            <person name="Wilson R.K."/>
            <person name="Delehaunty K."/>
            <person name="Dooling D."/>
            <person name="Fronik C."/>
            <person name="Fulton L."/>
            <person name="Fulton B."/>
            <person name="Graves T."/>
            <person name="Minx P."/>
            <person name="Sodergren E."/>
            <person name="Birney E."/>
            <person name="Margulies E.H."/>
            <person name="Herrero J."/>
            <person name="Green E.D."/>
            <person name="Haussler D."/>
            <person name="Siepel A."/>
            <person name="Goldman N."/>
            <person name="Pollard K.S."/>
            <person name="Pedersen J.S."/>
            <person name="Lander E.S."/>
            <person name="Kellis M."/>
        </authorList>
    </citation>
    <scope>NUCLEOTIDE SEQUENCE [LARGE SCALE GENOMIC DNA]</scope>
    <source>
        <strain evidence="2">Thorbecke</strain>
    </source>
</reference>
<reference evidence="1" key="2">
    <citation type="submission" date="2025-08" db="UniProtKB">
        <authorList>
            <consortium name="Ensembl"/>
        </authorList>
    </citation>
    <scope>IDENTIFICATION</scope>
    <source>
        <strain evidence="1">Thorbecke</strain>
    </source>
</reference>
<dbReference type="AlphaFoldDB" id="A0A5F9DRY7"/>
<protein>
    <submittedName>
        <fullName evidence="1">Uncharacterized protein</fullName>
    </submittedName>
</protein>